<protein>
    <recommendedName>
        <fullName evidence="4">F-box domain-containing protein</fullName>
    </recommendedName>
</protein>
<dbReference type="OrthoDB" id="3891281at2759"/>
<reference evidence="2 3" key="1">
    <citation type="journal article" date="2014" name="BMC Genomics">
        <title>Genome sequencing of four Aureobasidium pullulans varieties: biotechnological potential, stress tolerance, and description of new species.</title>
        <authorList>
            <person name="Gostin Ar C."/>
            <person name="Ohm R.A."/>
            <person name="Kogej T."/>
            <person name="Sonjak S."/>
            <person name="Turk M."/>
            <person name="Zajc J."/>
            <person name="Zalar P."/>
            <person name="Grube M."/>
            <person name="Sun H."/>
            <person name="Han J."/>
            <person name="Sharma A."/>
            <person name="Chiniquy J."/>
            <person name="Ngan C.Y."/>
            <person name="Lipzen A."/>
            <person name="Barry K."/>
            <person name="Grigoriev I.V."/>
            <person name="Gunde-Cimerman N."/>
        </authorList>
    </citation>
    <scope>NUCLEOTIDE SEQUENCE [LARGE SCALE GENOMIC DNA]</scope>
    <source>
        <strain evidence="2 3">CBS 147.97</strain>
    </source>
</reference>
<evidence type="ECO:0008006" key="4">
    <source>
        <dbReference type="Google" id="ProtNLM"/>
    </source>
</evidence>
<dbReference type="GeneID" id="25416563"/>
<sequence length="433" mass="49250">MSLEDLPTELIAEICEVADKDALMALRLTKKCISRSATKSFSDQFMSSLSLIMTTPCLQRLIDICEHPFFGPGVRRIFITLRRMGLCRFKYLVDRCRYFTKIAGRQSEEVAKARLVLRRCTDRFHDEQALEKEGGATELLTRAFCALKTWVSDVELLIVPIYGPHAGAIFLDSNRYEPHDENAKNNSLTSTLQPCLEATRINKMGLSKFDVSVRKGWNTDKKLGLDLNLDSFSEEEMKRFSMLRSITFELSWSVRYKTKRAMATIVSQACELEVLRLSHGDAYWSRYDNIPRQLELSRNALQSVKSDRIQSISLTEILFSEQPLLEFLRLHRNSLRSLRLTSCALHHGSWSGVISYLQESLPHPSSLKIERLYDIDSDARKCLAIAGFGGEEGRECVEGEEKVQAALSAMIERPLDDPLTPPGDVHDDETLDE</sequence>
<name>A0A074WNK2_9PEZI</name>
<evidence type="ECO:0000313" key="3">
    <source>
        <dbReference type="Proteomes" id="UP000027730"/>
    </source>
</evidence>
<accession>A0A074WNK2</accession>
<organism evidence="2 3">
    <name type="scientific">Aureobasidium namibiae CBS 147.97</name>
    <dbReference type="NCBI Taxonomy" id="1043004"/>
    <lineage>
        <taxon>Eukaryota</taxon>
        <taxon>Fungi</taxon>
        <taxon>Dikarya</taxon>
        <taxon>Ascomycota</taxon>
        <taxon>Pezizomycotina</taxon>
        <taxon>Dothideomycetes</taxon>
        <taxon>Dothideomycetidae</taxon>
        <taxon>Dothideales</taxon>
        <taxon>Saccotheciaceae</taxon>
        <taxon>Aureobasidium</taxon>
    </lineage>
</organism>
<dbReference type="EMBL" id="KL584706">
    <property type="protein sequence ID" value="KEQ74685.1"/>
    <property type="molecule type" value="Genomic_DNA"/>
</dbReference>
<feature type="region of interest" description="Disordered" evidence="1">
    <location>
        <begin position="412"/>
        <end position="433"/>
    </location>
</feature>
<dbReference type="AlphaFoldDB" id="A0A074WNK2"/>
<evidence type="ECO:0000256" key="1">
    <source>
        <dbReference type="SAM" id="MobiDB-lite"/>
    </source>
</evidence>
<dbReference type="HOGENOM" id="CLU_042540_0_0_1"/>
<gene>
    <name evidence="2" type="ORF">M436DRAFT_80157</name>
</gene>
<evidence type="ECO:0000313" key="2">
    <source>
        <dbReference type="EMBL" id="KEQ74685.1"/>
    </source>
</evidence>
<proteinExistence type="predicted"/>
<dbReference type="RefSeq" id="XP_013429284.1">
    <property type="nucleotide sequence ID" value="XM_013573830.1"/>
</dbReference>
<keyword evidence="3" id="KW-1185">Reference proteome</keyword>
<dbReference type="Proteomes" id="UP000027730">
    <property type="component" value="Unassembled WGS sequence"/>
</dbReference>